<dbReference type="CDD" id="cd06261">
    <property type="entry name" value="TM_PBP2"/>
    <property type="match status" value="1"/>
</dbReference>
<keyword evidence="2 8" id="KW-0813">Transport</keyword>
<evidence type="ECO:0000256" key="6">
    <source>
        <dbReference type="ARBA" id="ARBA00022989"/>
    </source>
</evidence>
<feature type="transmembrane region" description="Helical" evidence="8">
    <location>
        <begin position="72"/>
        <end position="91"/>
    </location>
</feature>
<evidence type="ECO:0000259" key="9">
    <source>
        <dbReference type="PROSITE" id="PS50928"/>
    </source>
</evidence>
<feature type="transmembrane region" description="Helical" evidence="8">
    <location>
        <begin position="103"/>
        <end position="124"/>
    </location>
</feature>
<keyword evidence="3" id="KW-1003">Cell membrane</keyword>
<keyword evidence="11" id="KW-1185">Reference proteome</keyword>
<reference evidence="10 11" key="1">
    <citation type="submission" date="2019-03" db="EMBL/GenBank/DDBJ databases">
        <title>Draft genome sequences of novel Actinobacteria.</title>
        <authorList>
            <person name="Sahin N."/>
            <person name="Ay H."/>
            <person name="Saygin H."/>
        </authorList>
    </citation>
    <scope>NUCLEOTIDE SEQUENCE [LARGE SCALE GENOMIC DNA]</scope>
    <source>
        <strain evidence="10 11">JCM 13523</strain>
    </source>
</reference>
<keyword evidence="6 8" id="KW-1133">Transmembrane helix</keyword>
<evidence type="ECO:0000256" key="7">
    <source>
        <dbReference type="ARBA" id="ARBA00023136"/>
    </source>
</evidence>
<proteinExistence type="inferred from homology"/>
<evidence type="ECO:0000256" key="3">
    <source>
        <dbReference type="ARBA" id="ARBA00022475"/>
    </source>
</evidence>
<feature type="domain" description="ABC transmembrane type-1" evidence="9">
    <location>
        <begin position="65"/>
        <end position="255"/>
    </location>
</feature>
<evidence type="ECO:0000313" key="10">
    <source>
        <dbReference type="EMBL" id="TDD54682.1"/>
    </source>
</evidence>
<dbReference type="GO" id="GO:0055085">
    <property type="term" value="P:transmembrane transport"/>
    <property type="evidence" value="ECO:0007669"/>
    <property type="project" value="InterPro"/>
</dbReference>
<gene>
    <name evidence="10" type="ORF">E1263_26900</name>
</gene>
<accession>A0A4R4ZE66</accession>
<dbReference type="EMBL" id="SMKX01000092">
    <property type="protein sequence ID" value="TDD54682.1"/>
    <property type="molecule type" value="Genomic_DNA"/>
</dbReference>
<dbReference type="AlphaFoldDB" id="A0A4R4ZE66"/>
<evidence type="ECO:0000256" key="1">
    <source>
        <dbReference type="ARBA" id="ARBA00004429"/>
    </source>
</evidence>
<dbReference type="GO" id="GO:0005886">
    <property type="term" value="C:plasma membrane"/>
    <property type="evidence" value="ECO:0007669"/>
    <property type="project" value="UniProtKB-SubCell"/>
</dbReference>
<feature type="transmembrane region" description="Helical" evidence="8">
    <location>
        <begin position="193"/>
        <end position="214"/>
    </location>
</feature>
<dbReference type="PANTHER" id="PTHR43357:SF4">
    <property type="entry name" value="INNER MEMBRANE ABC TRANSPORTER PERMEASE PROTEIN YDCV"/>
    <property type="match status" value="1"/>
</dbReference>
<dbReference type="Gene3D" id="1.10.3720.10">
    <property type="entry name" value="MetI-like"/>
    <property type="match status" value="1"/>
</dbReference>
<sequence>MLVWTKPGKALTWTAFALVFGVLVLAPFIVVIAAAFAGTWNGVLPSNPTVGHLQEALSGDELASLSVSLQTAFLGGLLAVVVGTWGALAAHGAPGPVARVADALHHLPIAVPSVVVGLGLLVAFSRQPILLNGTKWIVVIAHLVLMVAFSYGTVAAALQRVDPSYADVAASLGASPARVLWQVRLPMLRPAIASAAGLSVALSMGEVGATIMVYPASWRTVPVSIFALSDRGQTFTAAAEALVLLTATVLVVFTLDRLRGRAVEQ</sequence>
<keyword evidence="5 8" id="KW-0812">Transmembrane</keyword>
<dbReference type="SUPFAM" id="SSF161098">
    <property type="entry name" value="MetI-like"/>
    <property type="match status" value="1"/>
</dbReference>
<dbReference type="InterPro" id="IPR035906">
    <property type="entry name" value="MetI-like_sf"/>
</dbReference>
<evidence type="ECO:0000313" key="11">
    <source>
        <dbReference type="Proteomes" id="UP000295124"/>
    </source>
</evidence>
<evidence type="ECO:0000256" key="4">
    <source>
        <dbReference type="ARBA" id="ARBA00022519"/>
    </source>
</evidence>
<feature type="transmembrane region" description="Helical" evidence="8">
    <location>
        <begin position="136"/>
        <end position="158"/>
    </location>
</feature>
<name>A0A4R4ZE66_9ACTN</name>
<dbReference type="RefSeq" id="WP_132172217.1">
    <property type="nucleotide sequence ID" value="NZ_SMKX01000092.1"/>
</dbReference>
<dbReference type="PANTHER" id="PTHR43357">
    <property type="entry name" value="INNER MEMBRANE ABC TRANSPORTER PERMEASE PROTEIN YDCV"/>
    <property type="match status" value="1"/>
</dbReference>
<keyword evidence="7 8" id="KW-0472">Membrane</keyword>
<dbReference type="Pfam" id="PF00528">
    <property type="entry name" value="BPD_transp_1"/>
    <property type="match status" value="1"/>
</dbReference>
<protein>
    <submittedName>
        <fullName evidence="10">ABC transporter permease subunit</fullName>
    </submittedName>
</protein>
<evidence type="ECO:0000256" key="8">
    <source>
        <dbReference type="RuleBase" id="RU363032"/>
    </source>
</evidence>
<comment type="similarity">
    <text evidence="8">Belongs to the binding-protein-dependent transport system permease family.</text>
</comment>
<dbReference type="OrthoDB" id="4937721at2"/>
<organism evidence="10 11">
    <name type="scientific">Kribbella antibiotica</name>
    <dbReference type="NCBI Taxonomy" id="190195"/>
    <lineage>
        <taxon>Bacteria</taxon>
        <taxon>Bacillati</taxon>
        <taxon>Actinomycetota</taxon>
        <taxon>Actinomycetes</taxon>
        <taxon>Propionibacteriales</taxon>
        <taxon>Kribbellaceae</taxon>
        <taxon>Kribbella</taxon>
    </lineage>
</organism>
<dbReference type="Proteomes" id="UP000295124">
    <property type="component" value="Unassembled WGS sequence"/>
</dbReference>
<comment type="caution">
    <text evidence="10">The sequence shown here is derived from an EMBL/GenBank/DDBJ whole genome shotgun (WGS) entry which is preliminary data.</text>
</comment>
<evidence type="ECO:0000256" key="2">
    <source>
        <dbReference type="ARBA" id="ARBA00022448"/>
    </source>
</evidence>
<comment type="subcellular location">
    <subcellularLocation>
        <location evidence="1">Cell inner membrane</location>
        <topology evidence="1">Multi-pass membrane protein</topology>
    </subcellularLocation>
    <subcellularLocation>
        <location evidence="8">Cell membrane</location>
        <topology evidence="8">Multi-pass membrane protein</topology>
    </subcellularLocation>
</comment>
<evidence type="ECO:0000256" key="5">
    <source>
        <dbReference type="ARBA" id="ARBA00022692"/>
    </source>
</evidence>
<keyword evidence="4" id="KW-0997">Cell inner membrane</keyword>
<dbReference type="PROSITE" id="PS50928">
    <property type="entry name" value="ABC_TM1"/>
    <property type="match status" value="1"/>
</dbReference>
<feature type="transmembrane region" description="Helical" evidence="8">
    <location>
        <begin position="234"/>
        <end position="255"/>
    </location>
</feature>
<feature type="transmembrane region" description="Helical" evidence="8">
    <location>
        <begin position="12"/>
        <end position="37"/>
    </location>
</feature>
<dbReference type="InterPro" id="IPR000515">
    <property type="entry name" value="MetI-like"/>
</dbReference>